<feature type="region of interest" description="Disordered" evidence="1">
    <location>
        <begin position="141"/>
        <end position="197"/>
    </location>
</feature>
<dbReference type="OrthoDB" id="9810174at2"/>
<dbReference type="AlphaFoldDB" id="A0A6N7W2N5"/>
<feature type="compositionally biased region" description="Polar residues" evidence="1">
    <location>
        <begin position="67"/>
        <end position="98"/>
    </location>
</feature>
<organism evidence="2 3">
    <name type="scientific">Acidaminococcus fermentans</name>
    <dbReference type="NCBI Taxonomy" id="905"/>
    <lineage>
        <taxon>Bacteria</taxon>
        <taxon>Bacillati</taxon>
        <taxon>Bacillota</taxon>
        <taxon>Negativicutes</taxon>
        <taxon>Acidaminococcales</taxon>
        <taxon>Acidaminococcaceae</taxon>
        <taxon>Acidaminococcus</taxon>
    </lineage>
</organism>
<evidence type="ECO:0000313" key="2">
    <source>
        <dbReference type="EMBL" id="MSS82476.1"/>
    </source>
</evidence>
<dbReference type="Proteomes" id="UP000441455">
    <property type="component" value="Unassembled WGS sequence"/>
</dbReference>
<sequence length="777" mass="79450">MSNNEKTLEIEVVQGTEGTIASGELYGADQARAYADKAGQAADRAKESQNLAEAWAHSDQAPAGEGTRSSKTWSNVSQEWAESTTAPDNTTGSRSAKTWSDVARQWAESDKEPDGVKDAKSAKTWAGVANDNANTASLKANAAAASANTASLQAQAAATSAQTATTKAGEASTSANNAAVSAKTASDKAAASANSAGQAASSAAAAAASAKTASDKATAAAASATAAANSTTAAAGSAKTSSDQASAAATSAQAAANSATAAAGSASTASTKASEASTSAADAASSAKAAADKYTALVNNDLPKKANLAGADFTGKVTFPTAPAGTNNTQGATTAFVVAAIASLVNGSPAALDTLQELAKAMGNDPNFATTITNLIGTKLDKSGTAVKATADAAGNNIQSTYATKAEMTNAANDAKNGALTGQVQADWNVTDTSSKAYVKNKPAVVTYEAGQYKETKEWKSNCVQSIAEGMATDHPNAYNYGTQVTLGVIGQGGNARIYFPHSGGMFLKNFWGTGNSSGWLTMLHDQNFGIYALPKDGTAVKATADAAGNNIQTTYATKKELPTVPSKVSAFTNDSGYAKSSDLATVATTGSYTDLLNLPAIPSKTSELTNDSRYVSTDENGNVVLTGTLTATQVFNAVYNDYAEFFPRGEDTERGDIIACDEASTREQYVKATDKSLCVVGVHSEEFAQIIGGLQVEEGKGVMETNIRQFIPVAMAGRVHVKYFGKAIVGTKVVPSEIPGVGRAWQEGDSLDHVVGRIVEPDTRQDVRLVKILVGR</sequence>
<gene>
    <name evidence="2" type="ORF">FX155_07705</name>
</gene>
<name>A0A6N7W2N5_ACIFE</name>
<proteinExistence type="predicted"/>
<evidence type="ECO:0000313" key="3">
    <source>
        <dbReference type="Proteomes" id="UP000441455"/>
    </source>
</evidence>
<feature type="region of interest" description="Disordered" evidence="1">
    <location>
        <begin position="36"/>
        <end position="123"/>
    </location>
</feature>
<evidence type="ECO:0000256" key="1">
    <source>
        <dbReference type="SAM" id="MobiDB-lite"/>
    </source>
</evidence>
<feature type="compositionally biased region" description="Basic and acidic residues" evidence="1">
    <location>
        <begin position="107"/>
        <end position="121"/>
    </location>
</feature>
<dbReference type="EMBL" id="VULN01000010">
    <property type="protein sequence ID" value="MSS82476.1"/>
    <property type="molecule type" value="Genomic_DNA"/>
</dbReference>
<protein>
    <submittedName>
        <fullName evidence="2">Uncharacterized protein</fullName>
    </submittedName>
</protein>
<reference evidence="2 3" key="1">
    <citation type="submission" date="2019-08" db="EMBL/GenBank/DDBJ databases">
        <title>In-depth cultivation of the pig gut microbiome towards novel bacterial diversity and tailored functional studies.</title>
        <authorList>
            <person name="Wylensek D."/>
            <person name="Hitch T.C.A."/>
            <person name="Clavel T."/>
        </authorList>
    </citation>
    <scope>NUCLEOTIDE SEQUENCE [LARGE SCALE GENOMIC DNA]</scope>
    <source>
        <strain evidence="2 3">WCA-389-WT-5B</strain>
    </source>
</reference>
<dbReference type="RefSeq" id="WP_154488316.1">
    <property type="nucleotide sequence ID" value="NZ_VULN01000010.1"/>
</dbReference>
<comment type="caution">
    <text evidence="2">The sequence shown here is derived from an EMBL/GenBank/DDBJ whole genome shotgun (WGS) entry which is preliminary data.</text>
</comment>
<accession>A0A6N7W2N5</accession>